<dbReference type="AlphaFoldDB" id="A0A8T4IIZ0"/>
<comment type="caution">
    <text evidence="2">The sequence shown here is derived from an EMBL/GenBank/DDBJ whole genome shotgun (WGS) entry which is preliminary data.</text>
</comment>
<feature type="transmembrane region" description="Helical" evidence="1">
    <location>
        <begin position="347"/>
        <end position="367"/>
    </location>
</feature>
<protein>
    <recommendedName>
        <fullName evidence="4">ABC-2 type transport system permease protein</fullName>
    </recommendedName>
</protein>
<keyword evidence="1" id="KW-1133">Transmembrane helix</keyword>
<keyword evidence="1" id="KW-0472">Membrane</keyword>
<feature type="transmembrane region" description="Helical" evidence="1">
    <location>
        <begin position="245"/>
        <end position="265"/>
    </location>
</feature>
<name>A0A8T4IIZ0_9SPHN</name>
<feature type="transmembrane region" description="Helical" evidence="1">
    <location>
        <begin position="415"/>
        <end position="434"/>
    </location>
</feature>
<evidence type="ECO:0000256" key="1">
    <source>
        <dbReference type="SAM" id="Phobius"/>
    </source>
</evidence>
<reference evidence="2" key="1">
    <citation type="submission" date="2021-04" db="EMBL/GenBank/DDBJ databases">
        <title>Ouciella asimina sp. nov., isolated from the surface seawater in the hydrothermal field of Okinawa Trough.</title>
        <authorList>
            <person name="Shuang W."/>
        </authorList>
    </citation>
    <scope>NUCLEOTIDE SEQUENCE</scope>
    <source>
        <strain evidence="2">LXI357</strain>
    </source>
</reference>
<organism evidence="2 3">
    <name type="scientific">Stakelama marina</name>
    <dbReference type="NCBI Taxonomy" id="2826939"/>
    <lineage>
        <taxon>Bacteria</taxon>
        <taxon>Pseudomonadati</taxon>
        <taxon>Pseudomonadota</taxon>
        <taxon>Alphaproteobacteria</taxon>
        <taxon>Sphingomonadales</taxon>
        <taxon>Sphingomonadaceae</taxon>
        <taxon>Stakelama</taxon>
    </lineage>
</organism>
<evidence type="ECO:0000313" key="2">
    <source>
        <dbReference type="EMBL" id="MBR0552279.1"/>
    </source>
</evidence>
<evidence type="ECO:0008006" key="4">
    <source>
        <dbReference type="Google" id="ProtNLM"/>
    </source>
</evidence>
<feature type="transmembrane region" description="Helical" evidence="1">
    <location>
        <begin position="37"/>
        <end position="56"/>
    </location>
</feature>
<feature type="transmembrane region" description="Helical" evidence="1">
    <location>
        <begin position="455"/>
        <end position="479"/>
    </location>
</feature>
<proteinExistence type="predicted"/>
<feature type="transmembrane region" description="Helical" evidence="1">
    <location>
        <begin position="119"/>
        <end position="143"/>
    </location>
</feature>
<dbReference type="Proteomes" id="UP000676996">
    <property type="component" value="Unassembled WGS sequence"/>
</dbReference>
<dbReference type="RefSeq" id="WP_284053569.1">
    <property type="nucleotide sequence ID" value="NZ_JAGRQC010000002.1"/>
</dbReference>
<dbReference type="Pfam" id="PF16962">
    <property type="entry name" value="ABC_export"/>
    <property type="match status" value="1"/>
</dbReference>
<feature type="transmembrane region" description="Helical" evidence="1">
    <location>
        <begin position="186"/>
        <end position="205"/>
    </location>
</feature>
<feature type="transmembrane region" description="Helical" evidence="1">
    <location>
        <begin position="149"/>
        <end position="174"/>
    </location>
</feature>
<sequence length="480" mass="51094">MMGWAMRRFPPGSFGWLLFHEIRMGIRQRARNSRTRVIGYILLAAFVVFGVMIGYGLRNTPIPVSSAMVVGALTAVILSLSFMTTQAMLGAQRTLYESGDLDLLLSAPVPTRSVLLAKLCGIAGTIVLSFAALTLPFAIPIALFNHPGMFGVVAVLVSCALLAACVGLGLTLVLARIAGPRAARTVGQITAGLLGGAVFLVSQILNTSDHRESRVAVIFHRLANSGVTQSWWGGLPGRAAFGDPVAILVMLGSAVAIFVVTGILFQRWFVSGVQDAGQHLSRSKASKRGIERHFRPSLFGTVFRKEMQLLVRDPQIAFQVVLRLVYLGPLLFIGLRSSQHIPIGPSLAFISVAIAGQLVGSFTWLAVQAEDTPDLITVAPVEKSAIDRTKLLSAMALAAPIAVILPIAIVTQSVLGALVTILFTALGGGAAGFIELKLGKPTERKRLNRRQHGSIVTRLVTLLVTGILGLITGGIVYFLP</sequence>
<evidence type="ECO:0000313" key="3">
    <source>
        <dbReference type="Proteomes" id="UP000676996"/>
    </source>
</evidence>
<accession>A0A8T4IIZ0</accession>
<gene>
    <name evidence="2" type="ORF">J7S20_07165</name>
</gene>
<feature type="transmembrane region" description="Helical" evidence="1">
    <location>
        <begin position="391"/>
        <end position="409"/>
    </location>
</feature>
<feature type="transmembrane region" description="Helical" evidence="1">
    <location>
        <begin position="62"/>
        <end position="83"/>
    </location>
</feature>
<dbReference type="EMBL" id="JAGRQC010000002">
    <property type="protein sequence ID" value="MBR0552279.1"/>
    <property type="molecule type" value="Genomic_DNA"/>
</dbReference>
<feature type="transmembrane region" description="Helical" evidence="1">
    <location>
        <begin position="316"/>
        <end position="335"/>
    </location>
</feature>
<dbReference type="InterPro" id="IPR031584">
    <property type="entry name" value="Put_ABC_export"/>
</dbReference>
<keyword evidence="1" id="KW-0812">Transmembrane</keyword>
<keyword evidence="3" id="KW-1185">Reference proteome</keyword>